<evidence type="ECO:0000313" key="3">
    <source>
        <dbReference type="Proteomes" id="UP001162640"/>
    </source>
</evidence>
<dbReference type="AlphaFoldDB" id="A0A9W7B0T4"/>
<evidence type="ECO:0000256" key="1">
    <source>
        <dbReference type="SAM" id="Phobius"/>
    </source>
</evidence>
<reference evidence="3" key="1">
    <citation type="journal article" date="2023" name="Commun. Biol.">
        <title>Genome analysis of Parmales, the sister group of diatoms, reveals the evolutionary specialization of diatoms from phago-mixotrophs to photoautotrophs.</title>
        <authorList>
            <person name="Ban H."/>
            <person name="Sato S."/>
            <person name="Yoshikawa S."/>
            <person name="Yamada K."/>
            <person name="Nakamura Y."/>
            <person name="Ichinomiya M."/>
            <person name="Sato N."/>
            <person name="Blanc-Mathieu R."/>
            <person name="Endo H."/>
            <person name="Kuwata A."/>
            <person name="Ogata H."/>
        </authorList>
    </citation>
    <scope>NUCLEOTIDE SEQUENCE [LARGE SCALE GENOMIC DNA]</scope>
</reference>
<gene>
    <name evidence="2" type="ORF">TL16_g09052</name>
</gene>
<accession>A0A9W7B0T4</accession>
<feature type="transmembrane region" description="Helical" evidence="1">
    <location>
        <begin position="127"/>
        <end position="147"/>
    </location>
</feature>
<protein>
    <submittedName>
        <fullName evidence="2">Uncharacterized protein</fullName>
    </submittedName>
</protein>
<name>A0A9W7B0T4_9STRA</name>
<dbReference type="Proteomes" id="UP001162640">
    <property type="component" value="Unassembled WGS sequence"/>
</dbReference>
<dbReference type="EMBL" id="BLQM01000304">
    <property type="protein sequence ID" value="GMH81807.1"/>
    <property type="molecule type" value="Genomic_DNA"/>
</dbReference>
<keyword evidence="1" id="KW-1133">Transmembrane helix</keyword>
<evidence type="ECO:0000313" key="2">
    <source>
        <dbReference type="EMBL" id="GMH81807.1"/>
    </source>
</evidence>
<proteinExistence type="predicted"/>
<keyword evidence="1" id="KW-0812">Transmembrane</keyword>
<organism evidence="2 3">
    <name type="scientific">Triparma laevis f. inornata</name>
    <dbReference type="NCBI Taxonomy" id="1714386"/>
    <lineage>
        <taxon>Eukaryota</taxon>
        <taxon>Sar</taxon>
        <taxon>Stramenopiles</taxon>
        <taxon>Ochrophyta</taxon>
        <taxon>Bolidophyceae</taxon>
        <taxon>Parmales</taxon>
        <taxon>Triparmaceae</taxon>
        <taxon>Triparma</taxon>
    </lineage>
</organism>
<keyword evidence="1" id="KW-0472">Membrane</keyword>
<comment type="caution">
    <text evidence="2">The sequence shown here is derived from an EMBL/GenBank/DDBJ whole genome shotgun (WGS) entry which is preliminary data.</text>
</comment>
<sequence>MQSKHPVNLSYRYDSALSFPIQKETADATITFKAGVELSSATMNLSEVSISHKNNPEPVQTTLTLKTKTPTNLPPTLRLSLTLTSNYRPEISVLSTTASSYFNLVDSLVNAVSPTLQIVKEKVYTKYALIPLLPVLVTGACLAPVVAGGETE</sequence>